<protein>
    <submittedName>
        <fullName evidence="4">Maleylacetoacetate isomerase</fullName>
        <ecNumber evidence="4">5.2.1.2</ecNumber>
    </submittedName>
</protein>
<feature type="domain" description="GST C-terminal" evidence="3">
    <location>
        <begin position="88"/>
        <end position="212"/>
    </location>
</feature>
<keyword evidence="5" id="KW-1185">Reference proteome</keyword>
<dbReference type="InterPro" id="IPR010987">
    <property type="entry name" value="Glutathione-S-Trfase_C-like"/>
</dbReference>
<sequence>MSRVTLFDYFRSSASYRVRIALNLKGVTYERVDISLLDGDQRTPANLARNPQGFVPTLEIDGHRLTQSLAIIDYLDAKYPDPPLVSQDPATRAATLAQALVIAADIHPIDNLRVLKYLKDVLGVDQDGRDTWYRHWVAEGLRALEAMAVDAGAFLGGDRPGLADICLVPQLFNARRFSLPLDDYPILTRIDAACAALEPFAAAHPDRVGAQA</sequence>
<evidence type="ECO:0000313" key="4">
    <source>
        <dbReference type="EMBL" id="MBY8826141.1"/>
    </source>
</evidence>
<keyword evidence="4" id="KW-0413">Isomerase</keyword>
<dbReference type="InterPro" id="IPR005955">
    <property type="entry name" value="GST_Zeta"/>
</dbReference>
<evidence type="ECO:0000259" key="2">
    <source>
        <dbReference type="PROSITE" id="PS50404"/>
    </source>
</evidence>
<evidence type="ECO:0000313" key="5">
    <source>
        <dbReference type="Proteomes" id="UP000706039"/>
    </source>
</evidence>
<dbReference type="Pfam" id="PF13417">
    <property type="entry name" value="GST_N_3"/>
    <property type="match status" value="1"/>
</dbReference>
<accession>A0ABS7PYD7</accession>
<dbReference type="InterPro" id="IPR036282">
    <property type="entry name" value="Glutathione-S-Trfase_C_sf"/>
</dbReference>
<dbReference type="SFLD" id="SFLDS00019">
    <property type="entry name" value="Glutathione_Transferase_(cytos"/>
    <property type="match status" value="1"/>
</dbReference>
<dbReference type="InterPro" id="IPR036249">
    <property type="entry name" value="Thioredoxin-like_sf"/>
</dbReference>
<organism evidence="4 5">
    <name type="scientific">Sphingomonas colocasiae</name>
    <dbReference type="NCBI Taxonomy" id="1848973"/>
    <lineage>
        <taxon>Bacteria</taxon>
        <taxon>Pseudomonadati</taxon>
        <taxon>Pseudomonadota</taxon>
        <taxon>Alphaproteobacteria</taxon>
        <taxon>Sphingomonadales</taxon>
        <taxon>Sphingomonadaceae</taxon>
        <taxon>Sphingomonas</taxon>
    </lineage>
</organism>
<proteinExistence type="inferred from homology"/>
<dbReference type="PANTHER" id="PTHR42673:SF4">
    <property type="entry name" value="MALEYLACETOACETATE ISOMERASE"/>
    <property type="match status" value="1"/>
</dbReference>
<evidence type="ECO:0000259" key="3">
    <source>
        <dbReference type="PROSITE" id="PS50405"/>
    </source>
</evidence>
<gene>
    <name evidence="4" type="primary">maiA</name>
    <name evidence="4" type="ORF">K7G82_27820</name>
</gene>
<dbReference type="CDD" id="cd03191">
    <property type="entry name" value="GST_C_Zeta"/>
    <property type="match status" value="1"/>
</dbReference>
<dbReference type="InterPro" id="IPR034333">
    <property type="entry name" value="GST_Zeta_N"/>
</dbReference>
<dbReference type="SFLD" id="SFLDG00358">
    <property type="entry name" value="Main_(cytGST)"/>
    <property type="match status" value="1"/>
</dbReference>
<dbReference type="EC" id="5.2.1.2" evidence="4"/>
<dbReference type="Pfam" id="PF13410">
    <property type="entry name" value="GST_C_2"/>
    <property type="match status" value="1"/>
</dbReference>
<comment type="similarity">
    <text evidence="1">Belongs to the GST superfamily. Zeta family.</text>
</comment>
<dbReference type="PROSITE" id="PS50404">
    <property type="entry name" value="GST_NTER"/>
    <property type="match status" value="1"/>
</dbReference>
<evidence type="ECO:0000256" key="1">
    <source>
        <dbReference type="ARBA" id="ARBA00010007"/>
    </source>
</evidence>
<dbReference type="InterPro" id="IPR004045">
    <property type="entry name" value="Glutathione_S-Trfase_N"/>
</dbReference>
<comment type="caution">
    <text evidence="4">The sequence shown here is derived from an EMBL/GenBank/DDBJ whole genome shotgun (WGS) entry which is preliminary data.</text>
</comment>
<name>A0ABS7PYD7_9SPHN</name>
<dbReference type="PROSITE" id="PS50405">
    <property type="entry name" value="GST_CTER"/>
    <property type="match status" value="1"/>
</dbReference>
<dbReference type="SUPFAM" id="SSF47616">
    <property type="entry name" value="GST C-terminal domain-like"/>
    <property type="match status" value="1"/>
</dbReference>
<dbReference type="EMBL" id="JAINVV010000014">
    <property type="protein sequence ID" value="MBY8826141.1"/>
    <property type="molecule type" value="Genomic_DNA"/>
</dbReference>
<dbReference type="Gene3D" id="3.40.30.10">
    <property type="entry name" value="Glutaredoxin"/>
    <property type="match status" value="1"/>
</dbReference>
<dbReference type="CDD" id="cd03042">
    <property type="entry name" value="GST_N_Zeta"/>
    <property type="match status" value="1"/>
</dbReference>
<dbReference type="Gene3D" id="1.20.1050.10">
    <property type="match status" value="1"/>
</dbReference>
<dbReference type="GO" id="GO:0016034">
    <property type="term" value="F:maleylacetoacetate isomerase activity"/>
    <property type="evidence" value="ECO:0007669"/>
    <property type="project" value="UniProtKB-EC"/>
</dbReference>
<dbReference type="InterPro" id="IPR040079">
    <property type="entry name" value="Glutathione_S-Trfase"/>
</dbReference>
<feature type="domain" description="GST N-terminal" evidence="2">
    <location>
        <begin position="2"/>
        <end position="83"/>
    </location>
</feature>
<dbReference type="PANTHER" id="PTHR42673">
    <property type="entry name" value="MALEYLACETOACETATE ISOMERASE"/>
    <property type="match status" value="1"/>
</dbReference>
<dbReference type="InterPro" id="IPR034330">
    <property type="entry name" value="GST_Zeta_C"/>
</dbReference>
<reference evidence="4 5" key="1">
    <citation type="submission" date="2021-08" db="EMBL/GenBank/DDBJ databases">
        <authorList>
            <person name="Tuo L."/>
        </authorList>
    </citation>
    <scope>NUCLEOTIDE SEQUENCE [LARGE SCALE GENOMIC DNA]</scope>
    <source>
        <strain evidence="4 5">JCM 31229</strain>
    </source>
</reference>
<dbReference type="Proteomes" id="UP000706039">
    <property type="component" value="Unassembled WGS sequence"/>
</dbReference>
<dbReference type="RefSeq" id="WP_222993493.1">
    <property type="nucleotide sequence ID" value="NZ_JAINVV010000014.1"/>
</dbReference>
<dbReference type="SUPFAM" id="SSF52833">
    <property type="entry name" value="Thioredoxin-like"/>
    <property type="match status" value="1"/>
</dbReference>
<dbReference type="NCBIfam" id="TIGR01262">
    <property type="entry name" value="maiA"/>
    <property type="match status" value="1"/>
</dbReference>